<protein>
    <submittedName>
        <fullName evidence="1">Uncharacterized protein</fullName>
    </submittedName>
</protein>
<dbReference type="EMBL" id="LAZR01005826">
    <property type="protein sequence ID" value="KKM96849.1"/>
    <property type="molecule type" value="Genomic_DNA"/>
</dbReference>
<comment type="caution">
    <text evidence="1">The sequence shown here is derived from an EMBL/GenBank/DDBJ whole genome shotgun (WGS) entry which is preliminary data.</text>
</comment>
<proteinExistence type="predicted"/>
<gene>
    <name evidence="1" type="ORF">LCGC14_1173900</name>
</gene>
<evidence type="ECO:0000313" key="1">
    <source>
        <dbReference type="EMBL" id="KKM96849.1"/>
    </source>
</evidence>
<organism evidence="1">
    <name type="scientific">marine sediment metagenome</name>
    <dbReference type="NCBI Taxonomy" id="412755"/>
    <lineage>
        <taxon>unclassified sequences</taxon>
        <taxon>metagenomes</taxon>
        <taxon>ecological metagenomes</taxon>
    </lineage>
</organism>
<name>A0A0F9LP95_9ZZZZ</name>
<sequence length="62" mass="7426">MEKLKIKKCLNCKFARGCPVYLAIRRINRKGNLIVYMKNEELEAYNDLYANICNLYKHKEDK</sequence>
<reference evidence="1" key="1">
    <citation type="journal article" date="2015" name="Nature">
        <title>Complex archaea that bridge the gap between prokaryotes and eukaryotes.</title>
        <authorList>
            <person name="Spang A."/>
            <person name="Saw J.H."/>
            <person name="Jorgensen S.L."/>
            <person name="Zaremba-Niedzwiedzka K."/>
            <person name="Martijn J."/>
            <person name="Lind A.E."/>
            <person name="van Eijk R."/>
            <person name="Schleper C."/>
            <person name="Guy L."/>
            <person name="Ettema T.J."/>
        </authorList>
    </citation>
    <scope>NUCLEOTIDE SEQUENCE</scope>
</reference>
<dbReference type="AlphaFoldDB" id="A0A0F9LP95"/>
<accession>A0A0F9LP95</accession>